<dbReference type="Proteomes" id="UP000244810">
    <property type="component" value="Unassembled WGS sequence"/>
</dbReference>
<dbReference type="InterPro" id="IPR006357">
    <property type="entry name" value="HAD-SF_hydro_IIA"/>
</dbReference>
<dbReference type="EMBL" id="QDDR01000002">
    <property type="protein sequence ID" value="PVE48679.1"/>
    <property type="molecule type" value="Genomic_DNA"/>
</dbReference>
<dbReference type="InterPro" id="IPR023214">
    <property type="entry name" value="HAD_sf"/>
</dbReference>
<dbReference type="SUPFAM" id="SSF56784">
    <property type="entry name" value="HAD-like"/>
    <property type="match status" value="1"/>
</dbReference>
<dbReference type="AlphaFoldDB" id="A0A2T7UVT1"/>
<proteinExistence type="predicted"/>
<dbReference type="NCBIfam" id="TIGR01460">
    <property type="entry name" value="HAD-SF-IIA"/>
    <property type="match status" value="1"/>
</dbReference>
<gene>
    <name evidence="1" type="ORF">DDE23_06390</name>
</gene>
<dbReference type="Gene3D" id="3.40.50.1000">
    <property type="entry name" value="HAD superfamily/HAD-like"/>
    <property type="match status" value="2"/>
</dbReference>
<protein>
    <submittedName>
        <fullName evidence="1">TIGR01459 family HAD-type hydrolase</fullName>
    </submittedName>
</protein>
<evidence type="ECO:0000313" key="2">
    <source>
        <dbReference type="Proteomes" id="UP000244810"/>
    </source>
</evidence>
<dbReference type="Pfam" id="PF13242">
    <property type="entry name" value="Hydrolase_like"/>
    <property type="match status" value="1"/>
</dbReference>
<dbReference type="PANTHER" id="PTHR19288">
    <property type="entry name" value="4-NITROPHENYLPHOSPHATASE-RELATED"/>
    <property type="match status" value="1"/>
</dbReference>
<keyword evidence="1" id="KW-0378">Hydrolase</keyword>
<dbReference type="InterPro" id="IPR006356">
    <property type="entry name" value="HAD-SF_hydro_IIA_hyp3"/>
</dbReference>
<dbReference type="NCBIfam" id="TIGR01459">
    <property type="entry name" value="HAD-SF-IIA-hyp4"/>
    <property type="match status" value="1"/>
</dbReference>
<organism evidence="1 2">
    <name type="scientific">Pararhodobacter aggregans</name>
    <dbReference type="NCBI Taxonomy" id="404875"/>
    <lineage>
        <taxon>Bacteria</taxon>
        <taxon>Pseudomonadati</taxon>
        <taxon>Pseudomonadota</taxon>
        <taxon>Alphaproteobacteria</taxon>
        <taxon>Rhodobacterales</taxon>
        <taxon>Paracoccaceae</taxon>
        <taxon>Pararhodobacter</taxon>
    </lineage>
</organism>
<accession>A0A2T7UVT1</accession>
<dbReference type="GO" id="GO:0005737">
    <property type="term" value="C:cytoplasm"/>
    <property type="evidence" value="ECO:0007669"/>
    <property type="project" value="TreeGrafter"/>
</dbReference>
<dbReference type="Pfam" id="PF13344">
    <property type="entry name" value="Hydrolase_6"/>
    <property type="match status" value="1"/>
</dbReference>
<dbReference type="RefSeq" id="WP_107750433.1">
    <property type="nucleotide sequence ID" value="NZ_QBKF01000002.1"/>
</dbReference>
<dbReference type="CDD" id="cd07525">
    <property type="entry name" value="HAD_like"/>
    <property type="match status" value="1"/>
</dbReference>
<keyword evidence="2" id="KW-1185">Reference proteome</keyword>
<reference evidence="1 2" key="1">
    <citation type="journal article" date="2011" name="Syst. Appl. Microbiol.">
        <title>Defluviimonas denitrificans gen. nov., sp. nov., and Pararhodobacter aggregans gen. nov., sp. nov., non-phototrophic Rhodobacteraceae from the biofilter of a marine aquaculture.</title>
        <authorList>
            <person name="Foesel B.U."/>
            <person name="Drake H.L."/>
            <person name="Schramm A."/>
        </authorList>
    </citation>
    <scope>NUCLEOTIDE SEQUENCE [LARGE SCALE GENOMIC DNA]</scope>
    <source>
        <strain evidence="1 2">D1-19</strain>
    </source>
</reference>
<comment type="caution">
    <text evidence="1">The sequence shown here is derived from an EMBL/GenBank/DDBJ whole genome shotgun (WGS) entry which is preliminary data.</text>
</comment>
<name>A0A2T7UVT1_9RHOB</name>
<dbReference type="GO" id="GO:0016791">
    <property type="term" value="F:phosphatase activity"/>
    <property type="evidence" value="ECO:0007669"/>
    <property type="project" value="TreeGrafter"/>
</dbReference>
<dbReference type="InterPro" id="IPR036412">
    <property type="entry name" value="HAD-like_sf"/>
</dbReference>
<dbReference type="PANTHER" id="PTHR19288:SF90">
    <property type="entry name" value="OS08G0542600 PROTEIN"/>
    <property type="match status" value="1"/>
</dbReference>
<sequence>MTRIIASLAEISAPYDVLYCDLWGCLHNGKALFPQAVSALQAFRRKGGAVVLLTNAPRTRHAVKRRLDQMGLPEDAYDAIAASGDATQVAMLQGAAGRKLWHLGPGKDEDLFSLIPDWLQDQPPIERVSLDEAEGIICTGPFDEFNETPEDYRGRFLSAKVRGLKMLCANPDLVVDFGETRIYCAGALAELYAEMGGEVLQFGKPYPPVYDTARSALADKGISVDNDAVLAIGDGFRTDIRGAQAEGIDALFITGGLEAARFGADSEAPDAALLDAWLAEIGLSPRYSMGRLR</sequence>
<evidence type="ECO:0000313" key="1">
    <source>
        <dbReference type="EMBL" id="PVE48679.1"/>
    </source>
</evidence>
<dbReference type="OrthoDB" id="9791073at2"/>